<comment type="caution">
    <text evidence="2">The sequence shown here is derived from an EMBL/GenBank/DDBJ whole genome shotgun (WGS) entry which is preliminary data.</text>
</comment>
<dbReference type="RefSeq" id="WP_340340905.1">
    <property type="nucleotide sequence ID" value="NZ_JBBKZT010000001.1"/>
</dbReference>
<proteinExistence type="predicted"/>
<name>A0ABU8WGH5_9BURK</name>
<keyword evidence="1" id="KW-0472">Membrane</keyword>
<dbReference type="Proteomes" id="UP001385892">
    <property type="component" value="Unassembled WGS sequence"/>
</dbReference>
<organism evidence="2 3">
    <name type="scientific">Variovorax rhizosphaerae</name>
    <dbReference type="NCBI Taxonomy" id="1836200"/>
    <lineage>
        <taxon>Bacteria</taxon>
        <taxon>Pseudomonadati</taxon>
        <taxon>Pseudomonadota</taxon>
        <taxon>Betaproteobacteria</taxon>
        <taxon>Burkholderiales</taxon>
        <taxon>Comamonadaceae</taxon>
        <taxon>Variovorax</taxon>
    </lineage>
</organism>
<dbReference type="EMBL" id="JBBKZT010000001">
    <property type="protein sequence ID" value="MEJ8845767.1"/>
    <property type="molecule type" value="Genomic_DNA"/>
</dbReference>
<evidence type="ECO:0000256" key="1">
    <source>
        <dbReference type="SAM" id="Phobius"/>
    </source>
</evidence>
<feature type="transmembrane region" description="Helical" evidence="1">
    <location>
        <begin position="42"/>
        <end position="64"/>
    </location>
</feature>
<sequence>MSGAINPYAAPNAAVADVGGNGNEVQPIKLWSAKGRIGRLRYLAYTTAGGLIFNAALSGLVFAMGGASANPMSS</sequence>
<accession>A0ABU8WGH5</accession>
<keyword evidence="1" id="KW-1133">Transmembrane helix</keyword>
<evidence type="ECO:0000313" key="3">
    <source>
        <dbReference type="Proteomes" id="UP001385892"/>
    </source>
</evidence>
<evidence type="ECO:0000313" key="2">
    <source>
        <dbReference type="EMBL" id="MEJ8845767.1"/>
    </source>
</evidence>
<reference evidence="2 3" key="1">
    <citation type="submission" date="2024-03" db="EMBL/GenBank/DDBJ databases">
        <title>Novel species of the genus Variovorax.</title>
        <authorList>
            <person name="Liu Q."/>
            <person name="Xin Y.-H."/>
        </authorList>
    </citation>
    <scope>NUCLEOTIDE SEQUENCE [LARGE SCALE GENOMIC DNA]</scope>
    <source>
        <strain evidence="2 3">KACC 18900</strain>
    </source>
</reference>
<gene>
    <name evidence="2" type="ORF">WKW82_03865</name>
</gene>
<protein>
    <submittedName>
        <fullName evidence="2">Uncharacterized protein</fullName>
    </submittedName>
</protein>
<keyword evidence="1" id="KW-0812">Transmembrane</keyword>
<keyword evidence="3" id="KW-1185">Reference proteome</keyword>